<feature type="compositionally biased region" description="Low complexity" evidence="1">
    <location>
        <begin position="1291"/>
        <end position="1305"/>
    </location>
</feature>
<feature type="compositionally biased region" description="Low complexity" evidence="1">
    <location>
        <begin position="339"/>
        <end position="361"/>
    </location>
</feature>
<organism evidence="3 4">
    <name type="scientific">Cylindrodendrum hubeiense</name>
    <dbReference type="NCBI Taxonomy" id="595255"/>
    <lineage>
        <taxon>Eukaryota</taxon>
        <taxon>Fungi</taxon>
        <taxon>Dikarya</taxon>
        <taxon>Ascomycota</taxon>
        <taxon>Pezizomycotina</taxon>
        <taxon>Sordariomycetes</taxon>
        <taxon>Hypocreomycetidae</taxon>
        <taxon>Hypocreales</taxon>
        <taxon>Nectriaceae</taxon>
        <taxon>Cylindrodendrum</taxon>
    </lineage>
</organism>
<feature type="region of interest" description="Disordered" evidence="1">
    <location>
        <begin position="1222"/>
        <end position="1306"/>
    </location>
</feature>
<dbReference type="EMBL" id="JAANBB010000003">
    <property type="protein sequence ID" value="KAF7557793.1"/>
    <property type="molecule type" value="Genomic_DNA"/>
</dbReference>
<sequence length="1399" mass="143809">MKHFLLLSLWGATALGSRCRPGTSSHLPGSEASESSGEYGTSVVDSAEASSTTAGNSGYYPPPGGSASQSSGSGEFTSSDTTWLPGNTQSHSTYWTPGANSTWLPGNTETSQSYVTYSGASSETTWLPGNTETTPGQPGNTATTPGQPGNTETGIDTGTISGQPGNTDSTWLPGNTETTPGQPGNTDTTPGQPGNTQTGINTETGINTGTGIDTQTGINTETTPGQPGNTGSTWLPGNTDTTPGQPGNTQTTPGQPGNTESTATVPGGTTETGINTETGLPDNTDSSATLPGGTTETGLPGNTDTTPGLPGNTQTTPGLPGNTDSTATAPGGTSETGINTQTGVNTQTGTNTETGVNTETGLPGNTETTPGQPGNTDSTATGPAGTTETGINTETTPGQPGNTDSTTAGPVDTTETGINTRTDTNTETGTNTETTAGQPGNTDSTATGPADTTNTGTNTETTAGQPGNTDSTATGPTGTTETGVNTETTAGEPGNTDSTTSGPAGTTETGLNTETGTNTETTSGEPGSTETTAGEPGNTETTAGGPGNTDSTTTGPADTTETGINTETGVNTETTATDSATVPSTTDVGATQTTGAGATITTAPITSTTDSGGALITSTMTEPPAGFAPTTVSDHPEWTTNTWITTTSDGSSEPTIVPVLVGCSACGGAGSGIIIFGFPPFINTLFNFPNFPKFSFPCIPPGCSTPPDTSEDGDDGDDDNNSTQDEASETTEVSSTCTEQVTASDCLVACTTYTGVGADPTPECITTCTRTQTGCSATGITTTTSVEACSATGDGACLNCAEEIGLVTSTDESDNPTDDANSGEIEDDGSETGNLKKRDSSLEKRGAAVIFKKLGSNSLGCPVTKHVEFPEYPGGETVLTSDAAGTLAAPETSIKRWFIMTRDAQCIPSISQVAAAAYHAKPAVGRRPQLEVATIDHVFEKSWLKDFFTNILDKNVPDVSTTTGAQTKLNCKDLAYYTDDSTGTGPNQLEAVFNRYPSNTNYLDDFIGMDDYINGQSKGVVATPETVRTKTTNLLKSNNNVGKNTQWATASTLIEEKLQWVERLAIGVEMMNDADGIQAMIRQNGRIWSRLKDIDDSAINCKKDPSAIAGKWSFADRYKAFMTDRFDGTQTWSINKAVTDAKTSMLARLQTDLNNVKNPTSTADQTRLTNFKARKAILDAAVYSVTIAWDWTYTLTRRQDEGDGGSCPIETVSQSLTTLATSVVSQSQTDEPTETSDVAEPTTTSVAAPITTSEAPPPVTTTEVADPTPITPLARGGIVCHNEDDFPGHADISSSSQDDFSTDFSGLSGPNGDDDLFDGAGSVNLNTEDGHGVSYAYSVEWVSGCVTTQDTQDFRFPLPRDGIITAYLIVREAFTKCDNGGVGGQEQVGCLLYDFTGGR</sequence>
<feature type="compositionally biased region" description="Low complexity" evidence="1">
    <location>
        <begin position="236"/>
        <end position="259"/>
    </location>
</feature>
<evidence type="ECO:0000313" key="4">
    <source>
        <dbReference type="Proteomes" id="UP000722485"/>
    </source>
</evidence>
<accession>A0A9P5HKD9</accession>
<protein>
    <submittedName>
        <fullName evidence="3">Uncharacterized protein</fullName>
    </submittedName>
</protein>
<feature type="compositionally biased region" description="Polar residues" evidence="1">
    <location>
        <begin position="113"/>
        <end position="177"/>
    </location>
</feature>
<feature type="compositionally biased region" description="Polar residues" evidence="1">
    <location>
        <begin position="75"/>
        <end position="91"/>
    </location>
</feature>
<keyword evidence="2" id="KW-0732">Signal</keyword>
<feature type="region of interest" description="Disordered" evidence="1">
    <location>
        <begin position="808"/>
        <end position="840"/>
    </location>
</feature>
<feature type="compositionally biased region" description="Low complexity" evidence="1">
    <location>
        <begin position="54"/>
        <end position="74"/>
    </location>
</feature>
<feature type="compositionally biased region" description="Low complexity" evidence="1">
    <location>
        <begin position="289"/>
        <end position="301"/>
    </location>
</feature>
<feature type="compositionally biased region" description="Polar residues" evidence="1">
    <location>
        <begin position="221"/>
        <end position="235"/>
    </location>
</feature>
<dbReference type="Proteomes" id="UP000722485">
    <property type="component" value="Unassembled WGS sequence"/>
</dbReference>
<evidence type="ECO:0000256" key="2">
    <source>
        <dbReference type="SAM" id="SignalP"/>
    </source>
</evidence>
<feature type="compositionally biased region" description="Low complexity" evidence="1">
    <location>
        <begin position="379"/>
        <end position="396"/>
    </location>
</feature>
<feature type="region of interest" description="Disordered" evidence="1">
    <location>
        <begin position="18"/>
        <end position="91"/>
    </location>
</feature>
<keyword evidence="4" id="KW-1185">Reference proteome</keyword>
<proteinExistence type="predicted"/>
<feature type="compositionally biased region" description="Low complexity" evidence="1">
    <location>
        <begin position="585"/>
        <end position="612"/>
    </location>
</feature>
<feature type="compositionally biased region" description="Low complexity" evidence="1">
    <location>
        <begin position="445"/>
        <end position="464"/>
    </location>
</feature>
<evidence type="ECO:0000313" key="3">
    <source>
        <dbReference type="EMBL" id="KAF7557793.1"/>
    </source>
</evidence>
<feature type="compositionally biased region" description="Low complexity" evidence="1">
    <location>
        <begin position="178"/>
        <end position="220"/>
    </location>
</feature>
<feature type="compositionally biased region" description="Low complexity" evidence="1">
    <location>
        <begin position="267"/>
        <end position="279"/>
    </location>
</feature>
<feature type="region of interest" description="Disordered" evidence="1">
    <location>
        <begin position="704"/>
        <end position="736"/>
    </location>
</feature>
<feature type="compositionally biased region" description="Low complexity" evidence="1">
    <location>
        <begin position="29"/>
        <end position="42"/>
    </location>
</feature>
<feature type="compositionally biased region" description="Polar residues" evidence="1">
    <location>
        <begin position="397"/>
        <end position="408"/>
    </location>
</feature>
<gene>
    <name evidence="3" type="ORF">G7Z17_g409</name>
</gene>
<feature type="compositionally biased region" description="Low complexity" evidence="1">
    <location>
        <begin position="413"/>
        <end position="437"/>
    </location>
</feature>
<feature type="chain" id="PRO_5040474916" evidence="2">
    <location>
        <begin position="17"/>
        <end position="1399"/>
    </location>
</feature>
<feature type="compositionally biased region" description="Acidic residues" evidence="1">
    <location>
        <begin position="709"/>
        <end position="720"/>
    </location>
</feature>
<feature type="compositionally biased region" description="Polar residues" evidence="1">
    <location>
        <begin position="363"/>
        <end position="378"/>
    </location>
</feature>
<feature type="compositionally biased region" description="Low complexity" evidence="1">
    <location>
        <begin position="504"/>
        <end position="537"/>
    </location>
</feature>
<feature type="compositionally biased region" description="Low complexity" evidence="1">
    <location>
        <begin position="472"/>
        <end position="492"/>
    </location>
</feature>
<feature type="signal peptide" evidence="2">
    <location>
        <begin position="1"/>
        <end position="16"/>
    </location>
</feature>
<evidence type="ECO:0000256" key="1">
    <source>
        <dbReference type="SAM" id="MobiDB-lite"/>
    </source>
</evidence>
<reference evidence="3" key="1">
    <citation type="submission" date="2020-03" db="EMBL/GenBank/DDBJ databases">
        <title>Draft Genome Sequence of Cylindrodendrum hubeiense.</title>
        <authorList>
            <person name="Buettner E."/>
            <person name="Kellner H."/>
        </authorList>
    </citation>
    <scope>NUCLEOTIDE SEQUENCE</scope>
    <source>
        <strain evidence="3">IHI 201604</strain>
    </source>
</reference>
<name>A0A9P5HKD9_9HYPO</name>
<feature type="compositionally biased region" description="Low complexity" evidence="1">
    <location>
        <begin position="721"/>
        <end position="736"/>
    </location>
</feature>
<comment type="caution">
    <text evidence="3">The sequence shown here is derived from an EMBL/GenBank/DDBJ whole genome shotgun (WGS) entry which is preliminary data.</text>
</comment>
<feature type="region of interest" description="Disordered" evidence="1">
    <location>
        <begin position="113"/>
        <end position="616"/>
    </location>
</feature>
<feature type="compositionally biased region" description="Polar residues" evidence="1">
    <location>
        <begin position="302"/>
        <end position="338"/>
    </location>
</feature>
<feature type="compositionally biased region" description="Polar residues" evidence="1">
    <location>
        <begin position="1241"/>
        <end position="1254"/>
    </location>
</feature>
<feature type="compositionally biased region" description="Low complexity" evidence="1">
    <location>
        <begin position="549"/>
        <end position="578"/>
    </location>
</feature>
<dbReference type="OrthoDB" id="5084844at2759"/>